<name>A0A517LNS6_9PEZI</name>
<dbReference type="AlphaFoldDB" id="A0A517LNS6"/>
<evidence type="ECO:0000313" key="1">
    <source>
        <dbReference type="EMBL" id="QDS77285.1"/>
    </source>
</evidence>
<dbReference type="Proteomes" id="UP000316270">
    <property type="component" value="Chromosome 17"/>
</dbReference>
<evidence type="ECO:0000313" key="2">
    <source>
        <dbReference type="Proteomes" id="UP000316270"/>
    </source>
</evidence>
<protein>
    <recommendedName>
        <fullName evidence="3">BTB domain-containing protein</fullName>
    </recommendedName>
</protein>
<organism evidence="1 2">
    <name type="scientific">Venturia effusa</name>
    <dbReference type="NCBI Taxonomy" id="50376"/>
    <lineage>
        <taxon>Eukaryota</taxon>
        <taxon>Fungi</taxon>
        <taxon>Dikarya</taxon>
        <taxon>Ascomycota</taxon>
        <taxon>Pezizomycotina</taxon>
        <taxon>Dothideomycetes</taxon>
        <taxon>Pleosporomycetidae</taxon>
        <taxon>Venturiales</taxon>
        <taxon>Venturiaceae</taxon>
        <taxon>Venturia</taxon>
    </lineage>
</organism>
<keyword evidence="2" id="KW-1185">Reference proteome</keyword>
<sequence>MATNPPPGSRPFLQYPDGDVVISLAPNGLHDLILHSDVLSKFSDFFKTGLSDRWVEKKVTGTTIIAGKCVKMKRYELVIAERDDHHRHDFGRDYFLEGKSTVTSTAERAWPQGQYGDTVTAYKVAFALMYEDVEGPVELPHTAYRLFRPINAFMDVYQCYGSLAMCARLEALILGYLAGSAATTHHEACDLLNIGKALKSPDIWTEALKTAALGHYHYTTQPHCNLFPDLQDGDDQWALAHGYDPDVIPLVLTLSHAIWQHYEPIRHELLDSNVAATFHQHGLIKKLRKDSLYEANKIWKWWLDSNFDSRGQQTFWKLFTNKLTASDLIPSSQSARYKHLGIFDEVSEGLNVMLLEAQESVASLYEDIWEDAQPPMISRIFTARDPLPCIKTELAAEYNRILALRPQRLRIDINIATT</sequence>
<dbReference type="OrthoDB" id="3896443at2759"/>
<reference evidence="1 2" key="1">
    <citation type="submission" date="2019-07" db="EMBL/GenBank/DDBJ databases">
        <title>Finished genome of Venturia effusa.</title>
        <authorList>
            <person name="Young C.A."/>
            <person name="Cox M.P."/>
            <person name="Ganley A.R.D."/>
            <person name="David W.J."/>
        </authorList>
    </citation>
    <scope>NUCLEOTIDE SEQUENCE [LARGE SCALE GENOMIC DNA]</scope>
    <source>
        <strain evidence="2">albino</strain>
    </source>
</reference>
<proteinExistence type="predicted"/>
<accession>A0A517LNS6</accession>
<evidence type="ECO:0008006" key="3">
    <source>
        <dbReference type="Google" id="ProtNLM"/>
    </source>
</evidence>
<gene>
    <name evidence="1" type="ORF">FKW77_004099</name>
</gene>
<dbReference type="EMBL" id="CP042201">
    <property type="protein sequence ID" value="QDS77285.1"/>
    <property type="molecule type" value="Genomic_DNA"/>
</dbReference>